<feature type="compositionally biased region" description="Pro residues" evidence="2">
    <location>
        <begin position="155"/>
        <end position="171"/>
    </location>
</feature>
<evidence type="ECO:0000259" key="3">
    <source>
        <dbReference type="PROSITE" id="PS50158"/>
    </source>
</evidence>
<feature type="compositionally biased region" description="Low complexity" evidence="2">
    <location>
        <begin position="611"/>
        <end position="625"/>
    </location>
</feature>
<sequence>MSGSTPSGYGSEEPQCYNCGALGHWAVACPEPTRQTPAGLAAWRNASNSRPGTGNGGNRDRRGPPKKHKGPIITKYGPPPGPHPQPTPPPVTSYAPPNATYHAHAPYSPAVPAPGPSSGLPGPPGYHPYPPPPPPGYPPNQPALDYPPRHHIEPHYPPTPPGLPQGHPQPSPYSYDSQHILGYPQQPPPPPPQYGHSPPGYHNYPERGPEASRYVPPPLPPPSYASPPPPSYGHTRGHSHGRASEPPSRPLHRPSHHNDRNRGAPTQTSSAKKNPGPQNRSASVSSLPIKLPTPLLHSLPPKPPQSRPVQPEVQRGKHNKRNQDRKNRQKGSKQRDGKNKGRERKEHPASPSHETADRPSSRRSDASQETQGLMNPKPAVPEPETKTPEESCSRKDEPLQEPAVISVGQPTIHAEIQTYSEPTILSDQEEDHWSWEFSEIFKEPEAKHDPDEVGKPLPFTYNDDVLLPRKWDAVCVASEFVTPDNLEQYVRPVHETDYWASIEFDPAFVVEGRFPCGERIPKHLRTGDLPPGVENEKVDMPQQVEREDSRKRSYNDAADADNDKRAQKRRRPSDVRKTDSYVPDYHRSTERSRSREGRSASRGSPRRSRDSSASSLNSLEAALLGISEDTKPSGEGRSPSPLSSHRQGENSRSPQFKRRRPRTESAYSRRW</sequence>
<dbReference type="EMBL" id="JAPDFR010000001">
    <property type="protein sequence ID" value="KAK0391381.1"/>
    <property type="molecule type" value="Genomic_DNA"/>
</dbReference>
<feature type="compositionally biased region" description="Basic and acidic residues" evidence="2">
    <location>
        <begin position="333"/>
        <end position="366"/>
    </location>
</feature>
<dbReference type="GO" id="GO:0008270">
    <property type="term" value="F:zinc ion binding"/>
    <property type="evidence" value="ECO:0007669"/>
    <property type="project" value="UniProtKB-KW"/>
</dbReference>
<dbReference type="PRINTS" id="PR01217">
    <property type="entry name" value="PRICHEXTENSN"/>
</dbReference>
<feature type="compositionally biased region" description="Pro residues" evidence="2">
    <location>
        <begin position="215"/>
        <end position="231"/>
    </location>
</feature>
<accession>A0AA39LB81</accession>
<dbReference type="GO" id="GO:0003676">
    <property type="term" value="F:nucleic acid binding"/>
    <property type="evidence" value="ECO:0007669"/>
    <property type="project" value="InterPro"/>
</dbReference>
<feature type="region of interest" description="Disordered" evidence="2">
    <location>
        <begin position="522"/>
        <end position="671"/>
    </location>
</feature>
<dbReference type="Proteomes" id="UP001175261">
    <property type="component" value="Unassembled WGS sequence"/>
</dbReference>
<dbReference type="InterPro" id="IPR001878">
    <property type="entry name" value="Znf_CCHC"/>
</dbReference>
<feature type="region of interest" description="Disordered" evidence="2">
    <location>
        <begin position="38"/>
        <end position="408"/>
    </location>
</feature>
<dbReference type="AlphaFoldDB" id="A0AA39LB81"/>
<reference evidence="4" key="1">
    <citation type="submission" date="2022-10" db="EMBL/GenBank/DDBJ databases">
        <title>Determination and structural analysis of whole genome sequence of Sarocladium strictum F4-1.</title>
        <authorList>
            <person name="Hu L."/>
            <person name="Jiang Y."/>
        </authorList>
    </citation>
    <scope>NUCLEOTIDE SEQUENCE</scope>
    <source>
        <strain evidence="4">F4-1</strain>
    </source>
</reference>
<dbReference type="Gene3D" id="4.10.60.10">
    <property type="entry name" value="Zinc finger, CCHC-type"/>
    <property type="match status" value="1"/>
</dbReference>
<evidence type="ECO:0000313" key="5">
    <source>
        <dbReference type="Proteomes" id="UP001175261"/>
    </source>
</evidence>
<proteinExistence type="predicted"/>
<keyword evidence="1" id="KW-0479">Metal-binding</keyword>
<dbReference type="PROSITE" id="PS50158">
    <property type="entry name" value="ZF_CCHC"/>
    <property type="match status" value="1"/>
</dbReference>
<feature type="compositionally biased region" description="Pro residues" evidence="2">
    <location>
        <begin position="77"/>
        <end position="91"/>
    </location>
</feature>
<feature type="compositionally biased region" description="Basic and acidic residues" evidence="2">
    <location>
        <begin position="534"/>
        <end position="554"/>
    </location>
</feature>
<dbReference type="Pfam" id="PF00098">
    <property type="entry name" value="zf-CCHC"/>
    <property type="match status" value="1"/>
</dbReference>
<feature type="compositionally biased region" description="Basic and acidic residues" evidence="2">
    <location>
        <begin position="572"/>
        <end position="599"/>
    </location>
</feature>
<organism evidence="4 5">
    <name type="scientific">Sarocladium strictum</name>
    <name type="common">Black bundle disease fungus</name>
    <name type="synonym">Acremonium strictum</name>
    <dbReference type="NCBI Taxonomy" id="5046"/>
    <lineage>
        <taxon>Eukaryota</taxon>
        <taxon>Fungi</taxon>
        <taxon>Dikarya</taxon>
        <taxon>Ascomycota</taxon>
        <taxon>Pezizomycotina</taxon>
        <taxon>Sordariomycetes</taxon>
        <taxon>Hypocreomycetidae</taxon>
        <taxon>Hypocreales</taxon>
        <taxon>Sarocladiaceae</taxon>
        <taxon>Sarocladium</taxon>
    </lineage>
</organism>
<dbReference type="SUPFAM" id="SSF57756">
    <property type="entry name" value="Retrovirus zinc finger-like domains"/>
    <property type="match status" value="1"/>
</dbReference>
<comment type="caution">
    <text evidence="4">The sequence shown here is derived from an EMBL/GenBank/DDBJ whole genome shotgun (WGS) entry which is preliminary data.</text>
</comment>
<feature type="compositionally biased region" description="Polar residues" evidence="2">
    <location>
        <begin position="264"/>
        <end position="286"/>
    </location>
</feature>
<evidence type="ECO:0000256" key="2">
    <source>
        <dbReference type="SAM" id="MobiDB-lite"/>
    </source>
</evidence>
<dbReference type="InterPro" id="IPR036875">
    <property type="entry name" value="Znf_CCHC_sf"/>
</dbReference>
<name>A0AA39LB81_SARSR</name>
<keyword evidence="1" id="KW-0863">Zinc-finger</keyword>
<feature type="compositionally biased region" description="Polar residues" evidence="2">
    <location>
        <begin position="640"/>
        <end position="654"/>
    </location>
</feature>
<protein>
    <recommendedName>
        <fullName evidence="3">CCHC-type domain-containing protein</fullName>
    </recommendedName>
</protein>
<evidence type="ECO:0000313" key="4">
    <source>
        <dbReference type="EMBL" id="KAK0391381.1"/>
    </source>
</evidence>
<feature type="compositionally biased region" description="Pro residues" evidence="2">
    <location>
        <begin position="109"/>
        <end position="141"/>
    </location>
</feature>
<feature type="compositionally biased region" description="Basic and acidic residues" evidence="2">
    <location>
        <begin position="383"/>
        <end position="398"/>
    </location>
</feature>
<dbReference type="SMART" id="SM00343">
    <property type="entry name" value="ZnF_C2HC"/>
    <property type="match status" value="1"/>
</dbReference>
<keyword evidence="1" id="KW-0862">Zinc</keyword>
<evidence type="ECO:0000256" key="1">
    <source>
        <dbReference type="PROSITE-ProRule" id="PRU00047"/>
    </source>
</evidence>
<feature type="domain" description="CCHC-type" evidence="3">
    <location>
        <begin position="16"/>
        <end position="31"/>
    </location>
</feature>
<gene>
    <name evidence="4" type="ORF">NLU13_0882</name>
</gene>
<keyword evidence="5" id="KW-1185">Reference proteome</keyword>